<dbReference type="Proteomes" id="UP000198964">
    <property type="component" value="Unassembled WGS sequence"/>
</dbReference>
<dbReference type="AlphaFoldDB" id="A0A1I2HJ85"/>
<dbReference type="InterPro" id="IPR007842">
    <property type="entry name" value="HEPN_dom"/>
</dbReference>
<evidence type="ECO:0000259" key="1">
    <source>
        <dbReference type="Pfam" id="PF05168"/>
    </source>
</evidence>
<protein>
    <submittedName>
        <fullName evidence="2">HEPN domain-containing protein</fullName>
    </submittedName>
</protein>
<dbReference type="SUPFAM" id="SSF81593">
    <property type="entry name" value="Nucleotidyltransferase substrate binding subunit/domain"/>
    <property type="match status" value="1"/>
</dbReference>
<organism evidence="2 3">
    <name type="scientific">Sunxiuqinia elliptica</name>
    <dbReference type="NCBI Taxonomy" id="655355"/>
    <lineage>
        <taxon>Bacteria</taxon>
        <taxon>Pseudomonadati</taxon>
        <taxon>Bacteroidota</taxon>
        <taxon>Bacteroidia</taxon>
        <taxon>Marinilabiliales</taxon>
        <taxon>Prolixibacteraceae</taxon>
        <taxon>Sunxiuqinia</taxon>
    </lineage>
</organism>
<dbReference type="STRING" id="655355.SAMN05216283_104138"/>
<reference evidence="2 3" key="1">
    <citation type="submission" date="2016-10" db="EMBL/GenBank/DDBJ databases">
        <authorList>
            <person name="de Groot N.N."/>
        </authorList>
    </citation>
    <scope>NUCLEOTIDE SEQUENCE [LARGE SCALE GENOMIC DNA]</scope>
    <source>
        <strain evidence="2 3">CGMCC 1.9156</strain>
    </source>
</reference>
<name>A0A1I2HJ85_9BACT</name>
<dbReference type="Gene3D" id="1.20.120.330">
    <property type="entry name" value="Nucleotidyltransferases domain 2"/>
    <property type="match status" value="1"/>
</dbReference>
<accession>A0A1I2HJ85</accession>
<evidence type="ECO:0000313" key="3">
    <source>
        <dbReference type="Proteomes" id="UP000198964"/>
    </source>
</evidence>
<keyword evidence="3" id="KW-1185">Reference proteome</keyword>
<proteinExistence type="predicted"/>
<gene>
    <name evidence="2" type="ORF">SAMN05216283_104138</name>
</gene>
<sequence>MTEDYKILYDISKEDFETSKLLLENNFYPQSLFYFQQSIEKLIKYLGLKDGIISTKDLSRKISHNSSLIFKKALTKYKSLNNSIVDFDINKEFQELDEIIKKTPDDKVLEVILKNIFDVLKNKPELPFDIEKIKNFEDLYQVLKKISPDMPQLEELRRIDNNKLFKPIAEKMLQDFKASFDEYIQGIIILFYINTISQRLVSTVRYPELDQMINPSEIFNKEHSLVKELPTLHMALEYSLETIKTKENEKTI</sequence>
<dbReference type="EMBL" id="FONW01000004">
    <property type="protein sequence ID" value="SFF30365.1"/>
    <property type="molecule type" value="Genomic_DNA"/>
</dbReference>
<dbReference type="Pfam" id="PF05168">
    <property type="entry name" value="HEPN"/>
    <property type="match status" value="1"/>
</dbReference>
<feature type="domain" description="HEPN" evidence="1">
    <location>
        <begin position="6"/>
        <end position="88"/>
    </location>
</feature>
<evidence type="ECO:0000313" key="2">
    <source>
        <dbReference type="EMBL" id="SFF30365.1"/>
    </source>
</evidence>
<dbReference type="RefSeq" id="WP_170846931.1">
    <property type="nucleotide sequence ID" value="NZ_FONW01000004.1"/>
</dbReference>